<dbReference type="Proteomes" id="UP000266673">
    <property type="component" value="Unassembled WGS sequence"/>
</dbReference>
<dbReference type="EMBL" id="QKWP01006061">
    <property type="protein sequence ID" value="RIA99940.1"/>
    <property type="molecule type" value="Genomic_DNA"/>
</dbReference>
<comment type="caution">
    <text evidence="1">The sequence shown here is derived from an EMBL/GenBank/DDBJ whole genome shotgun (WGS) entry which is preliminary data.</text>
</comment>
<dbReference type="InterPro" id="IPR044925">
    <property type="entry name" value="His-Me_finger_sf"/>
</dbReference>
<gene>
    <name evidence="1" type="ORF">C2G38_2236433</name>
</gene>
<protein>
    <recommendedName>
        <fullName evidence="3">HNH nuclease domain-containing protein</fullName>
    </recommendedName>
</protein>
<dbReference type="OrthoDB" id="2419640at2759"/>
<dbReference type="SUPFAM" id="SSF54060">
    <property type="entry name" value="His-Me finger endonucleases"/>
    <property type="match status" value="1"/>
</dbReference>
<evidence type="ECO:0008006" key="3">
    <source>
        <dbReference type="Google" id="ProtNLM"/>
    </source>
</evidence>
<proteinExistence type="predicted"/>
<organism evidence="1 2">
    <name type="scientific">Gigaspora rosea</name>
    <dbReference type="NCBI Taxonomy" id="44941"/>
    <lineage>
        <taxon>Eukaryota</taxon>
        <taxon>Fungi</taxon>
        <taxon>Fungi incertae sedis</taxon>
        <taxon>Mucoromycota</taxon>
        <taxon>Glomeromycotina</taxon>
        <taxon>Glomeromycetes</taxon>
        <taxon>Diversisporales</taxon>
        <taxon>Gigasporaceae</taxon>
        <taxon>Gigaspora</taxon>
    </lineage>
</organism>
<reference evidence="1 2" key="1">
    <citation type="submission" date="2018-06" db="EMBL/GenBank/DDBJ databases">
        <title>Comparative genomics reveals the genomic features of Rhizophagus irregularis, R. cerebriforme, R. diaphanum and Gigaspora rosea, and their symbiotic lifestyle signature.</title>
        <authorList>
            <person name="Morin E."/>
            <person name="San Clemente H."/>
            <person name="Chen E.C.H."/>
            <person name="De La Providencia I."/>
            <person name="Hainaut M."/>
            <person name="Kuo A."/>
            <person name="Kohler A."/>
            <person name="Murat C."/>
            <person name="Tang N."/>
            <person name="Roy S."/>
            <person name="Loubradou J."/>
            <person name="Henrissat B."/>
            <person name="Grigoriev I.V."/>
            <person name="Corradi N."/>
            <person name="Roux C."/>
            <person name="Martin F.M."/>
        </authorList>
    </citation>
    <scope>NUCLEOTIDE SEQUENCE [LARGE SCALE GENOMIC DNA]</scope>
    <source>
        <strain evidence="1 2">DAOM 194757</strain>
    </source>
</reference>
<accession>A0A397TP27</accession>
<keyword evidence="2" id="KW-1185">Reference proteome</keyword>
<dbReference type="AlphaFoldDB" id="A0A397TP27"/>
<name>A0A397TP27_9GLOM</name>
<sequence>MTQKSNWQDKFENFEPSITWDKQKHPNKKLNKYRLIKINNNLYYEIQTQKPEITFLYNTYYIKTNIKKNNQWTTIHLHRMIHPKWKMIDHINRSGLDNHECNLNKTTPRENALNRKLFKTNTIELVLLDITILGDFVGMKITNAN</sequence>
<evidence type="ECO:0000313" key="2">
    <source>
        <dbReference type="Proteomes" id="UP000266673"/>
    </source>
</evidence>
<evidence type="ECO:0000313" key="1">
    <source>
        <dbReference type="EMBL" id="RIA99940.1"/>
    </source>
</evidence>